<dbReference type="EMBL" id="QKZL01000003">
    <property type="protein sequence ID" value="PZX18345.1"/>
    <property type="molecule type" value="Genomic_DNA"/>
</dbReference>
<dbReference type="PRINTS" id="PR00385">
    <property type="entry name" value="P450"/>
</dbReference>
<keyword evidence="4 8" id="KW-0560">Oxidoreductase</keyword>
<dbReference type="GO" id="GO:0020037">
    <property type="term" value="F:heme binding"/>
    <property type="evidence" value="ECO:0007669"/>
    <property type="project" value="InterPro"/>
</dbReference>
<dbReference type="InterPro" id="IPR002397">
    <property type="entry name" value="Cyt_P450_B"/>
</dbReference>
<organism evidence="9 10">
    <name type="scientific">Palleronia aestuarii</name>
    <dbReference type="NCBI Taxonomy" id="568105"/>
    <lineage>
        <taxon>Bacteria</taxon>
        <taxon>Pseudomonadati</taxon>
        <taxon>Pseudomonadota</taxon>
        <taxon>Alphaproteobacteria</taxon>
        <taxon>Rhodobacterales</taxon>
        <taxon>Roseobacteraceae</taxon>
        <taxon>Palleronia</taxon>
    </lineage>
</organism>
<evidence type="ECO:0000256" key="2">
    <source>
        <dbReference type="ARBA" id="ARBA00022617"/>
    </source>
</evidence>
<keyword evidence="2 8" id="KW-0349">Heme</keyword>
<dbReference type="AlphaFoldDB" id="A0A2W7ND87"/>
<evidence type="ECO:0000256" key="3">
    <source>
        <dbReference type="ARBA" id="ARBA00022723"/>
    </source>
</evidence>
<comment type="similarity">
    <text evidence="1 8">Belongs to the cytochrome P450 family.</text>
</comment>
<evidence type="ECO:0000313" key="10">
    <source>
        <dbReference type="Proteomes" id="UP000248916"/>
    </source>
</evidence>
<dbReference type="PANTHER" id="PTHR46696:SF1">
    <property type="entry name" value="CYTOCHROME P450 YJIB-RELATED"/>
    <property type="match status" value="1"/>
</dbReference>
<evidence type="ECO:0000256" key="4">
    <source>
        <dbReference type="ARBA" id="ARBA00023002"/>
    </source>
</evidence>
<protein>
    <submittedName>
        <fullName evidence="9">Cytochrome P450</fullName>
    </submittedName>
</protein>
<comment type="caution">
    <text evidence="9">The sequence shown here is derived from an EMBL/GenBank/DDBJ whole genome shotgun (WGS) entry which is preliminary data.</text>
</comment>
<dbReference type="PRINTS" id="PR00359">
    <property type="entry name" value="BP450"/>
</dbReference>
<dbReference type="InterPro" id="IPR001128">
    <property type="entry name" value="Cyt_P450"/>
</dbReference>
<keyword evidence="5 8" id="KW-0408">Iron</keyword>
<keyword evidence="6 8" id="KW-0503">Monooxygenase</keyword>
<dbReference type="CDD" id="cd20625">
    <property type="entry name" value="CYP164-like"/>
    <property type="match status" value="1"/>
</dbReference>
<proteinExistence type="inferred from homology"/>
<name>A0A2W7ND87_9RHOB</name>
<keyword evidence="10" id="KW-1185">Reference proteome</keyword>
<dbReference type="SUPFAM" id="SSF48264">
    <property type="entry name" value="Cytochrome P450"/>
    <property type="match status" value="1"/>
</dbReference>
<dbReference type="RefSeq" id="WP_111536156.1">
    <property type="nucleotide sequence ID" value="NZ_QKZL01000003.1"/>
</dbReference>
<dbReference type="OrthoDB" id="9801155at2"/>
<evidence type="ECO:0000256" key="7">
    <source>
        <dbReference type="ARBA" id="ARBA00043906"/>
    </source>
</evidence>
<evidence type="ECO:0000313" key="9">
    <source>
        <dbReference type="EMBL" id="PZX18345.1"/>
    </source>
</evidence>
<evidence type="ECO:0000256" key="6">
    <source>
        <dbReference type="ARBA" id="ARBA00023033"/>
    </source>
</evidence>
<dbReference type="Proteomes" id="UP000248916">
    <property type="component" value="Unassembled WGS sequence"/>
</dbReference>
<reference evidence="9 10" key="1">
    <citation type="submission" date="2018-06" db="EMBL/GenBank/DDBJ databases">
        <title>Genomic Encyclopedia of Archaeal and Bacterial Type Strains, Phase II (KMG-II): from individual species to whole genera.</title>
        <authorList>
            <person name="Goeker M."/>
        </authorList>
    </citation>
    <scope>NUCLEOTIDE SEQUENCE [LARGE SCALE GENOMIC DNA]</scope>
    <source>
        <strain evidence="9 10">DSM 22009</strain>
    </source>
</reference>
<dbReference type="GO" id="GO:0005506">
    <property type="term" value="F:iron ion binding"/>
    <property type="evidence" value="ECO:0007669"/>
    <property type="project" value="InterPro"/>
</dbReference>
<dbReference type="GO" id="GO:0004497">
    <property type="term" value="F:monooxygenase activity"/>
    <property type="evidence" value="ECO:0007669"/>
    <property type="project" value="UniProtKB-KW"/>
</dbReference>
<dbReference type="Gene3D" id="1.10.630.10">
    <property type="entry name" value="Cytochrome P450"/>
    <property type="match status" value="1"/>
</dbReference>
<evidence type="ECO:0000256" key="1">
    <source>
        <dbReference type="ARBA" id="ARBA00010617"/>
    </source>
</evidence>
<dbReference type="Pfam" id="PF00067">
    <property type="entry name" value="p450"/>
    <property type="match status" value="1"/>
</dbReference>
<sequence length="388" mass="42533">MKTFRQSPVDPGFVQDPYPAYEKARALGDIVFWEEYGMPVATTHAAVDRLLRDPRFGRERPNDRRVAPQAHLAAFHAVEDLSLLELEGERHARLRGLVLRAFTSRRIAGMEAEIAALAGDLIDGFPDDPFDLLPAFARPLPAIVIARLLGVPDAAAPRLLDWSNAMVAMYQARRGREVEQAASDAAAEFSAYLAGVIEGRRASPGDDLISELIAARDGTGRLSQEEMIATCILLLNAGHEATVHTIGNAVLALHAEGSPPVTDAVIEEVLRFDPPLHLFTRWAYEESEIAGVQIPRGTQVGLLLASAGRDAQRFPAPDRFDPDRAANRHLAFGGGRHFCLGAPLARLELRVALGMLRDRLPRLKIVEVPRFAGIYHFHGLERLIVRAG</sequence>
<keyword evidence="3 8" id="KW-0479">Metal-binding</keyword>
<evidence type="ECO:0000256" key="5">
    <source>
        <dbReference type="ARBA" id="ARBA00023004"/>
    </source>
</evidence>
<evidence type="ECO:0000256" key="8">
    <source>
        <dbReference type="RuleBase" id="RU000461"/>
    </source>
</evidence>
<accession>A0A2W7ND87</accession>
<comment type="function">
    <text evidence="7">Cytochromes P450 are a group of heme-thiolate monooxygenases. They oxidize a variety of structurally unrelated compounds, including steroids, fatty acids, and xenobiotics.</text>
</comment>
<dbReference type="PANTHER" id="PTHR46696">
    <property type="entry name" value="P450, PUTATIVE (EUROFUNG)-RELATED"/>
    <property type="match status" value="1"/>
</dbReference>
<gene>
    <name evidence="9" type="ORF">LX81_00975</name>
</gene>
<dbReference type="InterPro" id="IPR036396">
    <property type="entry name" value="Cyt_P450_sf"/>
</dbReference>
<dbReference type="FunFam" id="1.10.630.10:FF:000018">
    <property type="entry name" value="Cytochrome P450 monooxygenase"/>
    <property type="match status" value="1"/>
</dbReference>
<dbReference type="InterPro" id="IPR017972">
    <property type="entry name" value="Cyt_P450_CS"/>
</dbReference>
<dbReference type="GO" id="GO:0016705">
    <property type="term" value="F:oxidoreductase activity, acting on paired donors, with incorporation or reduction of molecular oxygen"/>
    <property type="evidence" value="ECO:0007669"/>
    <property type="project" value="InterPro"/>
</dbReference>
<dbReference type="PROSITE" id="PS00086">
    <property type="entry name" value="CYTOCHROME_P450"/>
    <property type="match status" value="1"/>
</dbReference>